<evidence type="ECO:0000256" key="14">
    <source>
        <dbReference type="ARBA" id="ARBA00023242"/>
    </source>
</evidence>
<dbReference type="Pfam" id="PF02567">
    <property type="entry name" value="PhzC-PhzF"/>
    <property type="match status" value="2"/>
</dbReference>
<keyword evidence="6 16" id="KW-0808">Transferase</keyword>
<dbReference type="CDD" id="cd16656">
    <property type="entry name" value="RING-Ubox_PRP19"/>
    <property type="match status" value="1"/>
</dbReference>
<protein>
    <recommendedName>
        <fullName evidence="16">Pre-mRNA-processing factor 19</fullName>
        <ecNumber evidence="16">2.3.2.27</ecNumber>
    </recommendedName>
</protein>
<evidence type="ECO:0000256" key="4">
    <source>
        <dbReference type="ARBA" id="ARBA00022574"/>
    </source>
</evidence>
<dbReference type="EMBL" id="JAUIQD010000009">
    <property type="protein sequence ID" value="KAK3339797.1"/>
    <property type="molecule type" value="Genomic_DNA"/>
</dbReference>
<dbReference type="InterPro" id="IPR038959">
    <property type="entry name" value="Prp19"/>
</dbReference>
<comment type="caution">
    <text evidence="18">The sequence shown here is derived from an EMBL/GenBank/DDBJ whole genome shotgun (WGS) entry which is preliminary data.</text>
</comment>
<dbReference type="InterPro" id="IPR013915">
    <property type="entry name" value="Prp19_cc"/>
</dbReference>
<dbReference type="SMART" id="SM00320">
    <property type="entry name" value="WD40"/>
    <property type="match status" value="6"/>
</dbReference>
<organism evidence="18 19">
    <name type="scientific">Lasiosphaeria hispida</name>
    <dbReference type="NCBI Taxonomy" id="260671"/>
    <lineage>
        <taxon>Eukaryota</taxon>
        <taxon>Fungi</taxon>
        <taxon>Dikarya</taxon>
        <taxon>Ascomycota</taxon>
        <taxon>Pezizomycotina</taxon>
        <taxon>Sordariomycetes</taxon>
        <taxon>Sordariomycetidae</taxon>
        <taxon>Sordariales</taxon>
        <taxon>Lasiosphaeriaceae</taxon>
        <taxon>Lasiosphaeria</taxon>
    </lineage>
</organism>
<keyword evidence="8" id="KW-0677">Repeat</keyword>
<dbReference type="InterPro" id="IPR036322">
    <property type="entry name" value="WD40_repeat_dom_sf"/>
</dbReference>
<keyword evidence="12 16" id="KW-0508">mRNA splicing</keyword>
<comment type="subcellular location">
    <subcellularLocation>
        <location evidence="1 16">Nucleus</location>
    </subcellularLocation>
</comment>
<gene>
    <name evidence="18" type="ORF">B0T25DRAFT_512007</name>
</gene>
<dbReference type="PROSITE" id="PS50082">
    <property type="entry name" value="WD_REPEATS_2"/>
    <property type="match status" value="1"/>
</dbReference>
<reference evidence="18" key="2">
    <citation type="submission" date="2023-06" db="EMBL/GenBank/DDBJ databases">
        <authorList>
            <consortium name="Lawrence Berkeley National Laboratory"/>
            <person name="Haridas S."/>
            <person name="Hensen N."/>
            <person name="Bonometti L."/>
            <person name="Westerberg I."/>
            <person name="Brannstrom I.O."/>
            <person name="Guillou S."/>
            <person name="Cros-Aarteil S."/>
            <person name="Calhoun S."/>
            <person name="Kuo A."/>
            <person name="Mondo S."/>
            <person name="Pangilinan J."/>
            <person name="Riley R."/>
            <person name="Labutti K."/>
            <person name="Andreopoulos B."/>
            <person name="Lipzen A."/>
            <person name="Chen C."/>
            <person name="Yanf M."/>
            <person name="Daum C."/>
            <person name="Ng V."/>
            <person name="Clum A."/>
            <person name="Steindorff A."/>
            <person name="Ohm R."/>
            <person name="Martin F."/>
            <person name="Silar P."/>
            <person name="Natvig D."/>
            <person name="Lalanne C."/>
            <person name="Gautier V."/>
            <person name="Ament-Velasquez S.L."/>
            <person name="Kruys A."/>
            <person name="Hutchinson M.I."/>
            <person name="Powell A.J."/>
            <person name="Barry K."/>
            <person name="Miller A.N."/>
            <person name="Grigoriev I.V."/>
            <person name="Debuchy R."/>
            <person name="Gladieux P."/>
            <person name="Thoren M.H."/>
            <person name="Johannesson H."/>
        </authorList>
    </citation>
    <scope>NUCLEOTIDE SEQUENCE</scope>
    <source>
        <strain evidence="18">CBS 955.72</strain>
    </source>
</reference>
<dbReference type="GO" id="GO:0070534">
    <property type="term" value="P:protein K63-linked ubiquitination"/>
    <property type="evidence" value="ECO:0007669"/>
    <property type="project" value="UniProtKB-UniRule"/>
</dbReference>
<dbReference type="InterPro" id="IPR003613">
    <property type="entry name" value="Ubox_domain"/>
</dbReference>
<evidence type="ECO:0000256" key="16">
    <source>
        <dbReference type="RuleBase" id="RU367101"/>
    </source>
</evidence>
<evidence type="ECO:0000256" key="7">
    <source>
        <dbReference type="ARBA" id="ARBA00022728"/>
    </source>
</evidence>
<dbReference type="GO" id="GO:0071006">
    <property type="term" value="C:U2-type catalytic step 1 spliceosome"/>
    <property type="evidence" value="ECO:0007669"/>
    <property type="project" value="TreeGrafter"/>
</dbReference>
<keyword evidence="13 16" id="KW-0234">DNA repair</keyword>
<feature type="domain" description="U-box" evidence="17">
    <location>
        <begin position="351"/>
        <end position="438"/>
    </location>
</feature>
<dbReference type="Proteomes" id="UP001275084">
    <property type="component" value="Unassembled WGS sequence"/>
</dbReference>
<evidence type="ECO:0000256" key="5">
    <source>
        <dbReference type="ARBA" id="ARBA00022664"/>
    </source>
</evidence>
<dbReference type="PANTHER" id="PTHR43995">
    <property type="entry name" value="PRE-MRNA-PROCESSING FACTOR 19"/>
    <property type="match status" value="1"/>
</dbReference>
<dbReference type="SUPFAM" id="SSF50978">
    <property type="entry name" value="WD40 repeat-like"/>
    <property type="match status" value="1"/>
</dbReference>
<comment type="function">
    <text evidence="16">Ubiquitin-protein ligase which is mainly involved pre-mRNA splicing and DNA repair. Required for pre-mRNA splicing as component of the spliceosome.</text>
</comment>
<dbReference type="GO" id="GO:0005737">
    <property type="term" value="C:cytoplasm"/>
    <property type="evidence" value="ECO:0007669"/>
    <property type="project" value="TreeGrafter"/>
</dbReference>
<dbReference type="InterPro" id="IPR003719">
    <property type="entry name" value="Phenazine_PhzF-like"/>
</dbReference>
<evidence type="ECO:0000256" key="6">
    <source>
        <dbReference type="ARBA" id="ARBA00022679"/>
    </source>
</evidence>
<keyword evidence="11" id="KW-0697">Rotamase</keyword>
<dbReference type="Gene3D" id="2.130.10.10">
    <property type="entry name" value="YVTN repeat-like/Quinoprotein amine dehydrogenase"/>
    <property type="match status" value="2"/>
</dbReference>
<evidence type="ECO:0000256" key="9">
    <source>
        <dbReference type="ARBA" id="ARBA00022763"/>
    </source>
</evidence>
<keyword evidence="19" id="KW-1185">Reference proteome</keyword>
<keyword evidence="11" id="KW-0413">Isomerase</keyword>
<comment type="catalytic activity">
    <reaction evidence="16">
        <text>S-ubiquitinyl-[E2 ubiquitin-conjugating enzyme]-L-cysteine + [acceptor protein]-L-lysine = [E2 ubiquitin-conjugating enzyme]-L-cysteine + N(6)-ubiquitinyl-[acceptor protein]-L-lysine.</text>
        <dbReference type="EC" id="2.3.2.27"/>
    </reaction>
</comment>
<dbReference type="FunFam" id="3.30.40.10:FF:000027">
    <property type="entry name" value="Pre-mRNA-processing factor 19, putative"/>
    <property type="match status" value="1"/>
</dbReference>
<evidence type="ECO:0000256" key="15">
    <source>
        <dbReference type="PROSITE-ProRule" id="PRU00221"/>
    </source>
</evidence>
<keyword evidence="9 16" id="KW-0227">DNA damage</keyword>
<dbReference type="SMART" id="SM00504">
    <property type="entry name" value="Ubox"/>
    <property type="match status" value="1"/>
</dbReference>
<dbReference type="GO" id="GO:0061630">
    <property type="term" value="F:ubiquitin protein ligase activity"/>
    <property type="evidence" value="ECO:0007669"/>
    <property type="project" value="UniProtKB-UniRule"/>
</dbReference>
<dbReference type="Gene3D" id="3.30.40.10">
    <property type="entry name" value="Zinc/RING finger domain, C3HC4 (zinc finger)"/>
    <property type="match status" value="1"/>
</dbReference>
<dbReference type="Pfam" id="PF00400">
    <property type="entry name" value="WD40"/>
    <property type="match status" value="2"/>
</dbReference>
<dbReference type="GO" id="GO:0000398">
    <property type="term" value="P:mRNA splicing, via spliceosome"/>
    <property type="evidence" value="ECO:0007669"/>
    <property type="project" value="InterPro"/>
</dbReference>
<dbReference type="InterPro" id="IPR015943">
    <property type="entry name" value="WD40/YVTN_repeat-like_dom_sf"/>
</dbReference>
<dbReference type="SUPFAM" id="SSF54506">
    <property type="entry name" value="Diaminopimelate epimerase-like"/>
    <property type="match status" value="1"/>
</dbReference>
<evidence type="ECO:0000313" key="19">
    <source>
        <dbReference type="Proteomes" id="UP001275084"/>
    </source>
</evidence>
<evidence type="ECO:0000256" key="13">
    <source>
        <dbReference type="ARBA" id="ARBA00023204"/>
    </source>
</evidence>
<evidence type="ECO:0000256" key="8">
    <source>
        <dbReference type="ARBA" id="ARBA00022737"/>
    </source>
</evidence>
<comment type="pathway">
    <text evidence="2 16">Protein modification; protein ubiquitination.</text>
</comment>
<evidence type="ECO:0000259" key="17">
    <source>
        <dbReference type="PROSITE" id="PS51698"/>
    </source>
</evidence>
<dbReference type="EC" id="2.3.2.27" evidence="16"/>
<sequence>MTSPAPITLSFVTLDVFTTTRFLGNPLAVVFIPAALRGSVDQDTKQRIAAEFNLSETVFLHKLDTEPATDVTTREIDIFMSDKELPFAGHPTIGSASLVLHHLGWSHVNTLLTKAGPIAIRAEPGGSVRASIPHAVHIHSKVLGDVISSAPADVVAMVNDGLNRGDDEIRAAELSSPMANIVRGMTFMLVQLPSVEHLGRVSVKRIQFGRVVGLLDEGEGEGGDGFVSRYHYVVTGWSSAEDGGQHWAIRSRLLELPFEDPATGSAACTLASYLTVSKRAVPGATFAITQGVEMGRRSEITIRTVAALEGDKVKVKEVYMGGQAVVVMNGSLTALSRKRHSQINHLWPAIALSPTMLCALSGEIPEEPVVSRKTGTVFEKRLILKYIEENGTEPGTDEELHPEDLLDVKTSRVVRPRPPNFTSLPSLLKAFQDEWDALVLETYNTKEQLSRTREELATALYQHDAAVRVIARLTSERDEAREALSKVTVTQTGGDASDAMAIDNESLPANLVEHVDELHSQLTKGRKKRPVPQGWATPDDVAALQQTAVTDLTVTQATSLDLQSDFAAIGGLDGKVDIYSTQANKVERSLDIGEPVTATIWTDTKVILATSKGSVRVFDSGSETATFKAHAGAVTGLALHPGERILASVGADKSFVFYDVESLQQVSRVYTDAALTACAFHPDGHLFAAGTQSGDIKVFQTGSGEEAASFHLGPPIQALVFSENGFWFAATGKGQSTVTIFDLRKEGAAAQVKEIQTGDAQSLAWDYTGQFLATAGSTGVTVQQYLKSSKAWSEPLRTSVPGVALRWGADARSLVAVNKEGVVSVLGLKDSE</sequence>
<dbReference type="Gene3D" id="3.10.310.10">
    <property type="entry name" value="Diaminopimelate Epimerase, Chain A, domain 1"/>
    <property type="match status" value="2"/>
</dbReference>
<keyword evidence="7 16" id="KW-0747">Spliceosome</keyword>
<evidence type="ECO:0000256" key="1">
    <source>
        <dbReference type="ARBA" id="ARBA00004123"/>
    </source>
</evidence>
<dbReference type="InterPro" id="IPR055340">
    <property type="entry name" value="RING-Ubox_PRP19"/>
</dbReference>
<evidence type="ECO:0000256" key="11">
    <source>
        <dbReference type="ARBA" id="ARBA00023110"/>
    </source>
</evidence>
<evidence type="ECO:0000256" key="10">
    <source>
        <dbReference type="ARBA" id="ARBA00022786"/>
    </source>
</evidence>
<evidence type="ECO:0000256" key="2">
    <source>
        <dbReference type="ARBA" id="ARBA00004906"/>
    </source>
</evidence>
<proteinExistence type="inferred from homology"/>
<keyword evidence="14 16" id="KW-0539">Nucleus</keyword>
<dbReference type="Pfam" id="PF08606">
    <property type="entry name" value="Prp19"/>
    <property type="match status" value="1"/>
</dbReference>
<dbReference type="SUPFAM" id="SSF57850">
    <property type="entry name" value="RING/U-box"/>
    <property type="match status" value="1"/>
</dbReference>
<dbReference type="GO" id="GO:0003755">
    <property type="term" value="F:peptidyl-prolyl cis-trans isomerase activity"/>
    <property type="evidence" value="ECO:0007669"/>
    <property type="project" value="UniProtKB-KW"/>
</dbReference>
<reference evidence="18" key="1">
    <citation type="journal article" date="2023" name="Mol. Phylogenet. Evol.">
        <title>Genome-scale phylogeny and comparative genomics of the fungal order Sordariales.</title>
        <authorList>
            <person name="Hensen N."/>
            <person name="Bonometti L."/>
            <person name="Westerberg I."/>
            <person name="Brannstrom I.O."/>
            <person name="Guillou S."/>
            <person name="Cros-Aarteil S."/>
            <person name="Calhoun S."/>
            <person name="Haridas S."/>
            <person name="Kuo A."/>
            <person name="Mondo S."/>
            <person name="Pangilinan J."/>
            <person name="Riley R."/>
            <person name="LaButti K."/>
            <person name="Andreopoulos B."/>
            <person name="Lipzen A."/>
            <person name="Chen C."/>
            <person name="Yan M."/>
            <person name="Daum C."/>
            <person name="Ng V."/>
            <person name="Clum A."/>
            <person name="Steindorff A."/>
            <person name="Ohm R.A."/>
            <person name="Martin F."/>
            <person name="Silar P."/>
            <person name="Natvig D.O."/>
            <person name="Lalanne C."/>
            <person name="Gautier V."/>
            <person name="Ament-Velasquez S.L."/>
            <person name="Kruys A."/>
            <person name="Hutchinson M.I."/>
            <person name="Powell A.J."/>
            <person name="Barry K."/>
            <person name="Miller A.N."/>
            <person name="Grigoriev I.V."/>
            <person name="Debuchy R."/>
            <person name="Gladieux P."/>
            <person name="Hiltunen Thoren M."/>
            <person name="Johannesson H."/>
        </authorList>
    </citation>
    <scope>NUCLEOTIDE SEQUENCE</scope>
    <source>
        <strain evidence="18">CBS 955.72</strain>
    </source>
</reference>
<feature type="repeat" description="WD" evidence="15">
    <location>
        <begin position="627"/>
        <end position="668"/>
    </location>
</feature>
<keyword evidence="5 16" id="KW-0507">mRNA processing</keyword>
<dbReference type="GO" id="GO:0000974">
    <property type="term" value="C:Prp19 complex"/>
    <property type="evidence" value="ECO:0007669"/>
    <property type="project" value="UniProtKB-UniRule"/>
</dbReference>
<keyword evidence="4 15" id="KW-0853">WD repeat</keyword>
<name>A0AAJ0M7Q8_9PEZI</name>
<dbReference type="PROSITE" id="PS51698">
    <property type="entry name" value="U_BOX"/>
    <property type="match status" value="1"/>
</dbReference>
<accession>A0AAJ0M7Q8</accession>
<dbReference type="PANTHER" id="PTHR43995:SF1">
    <property type="entry name" value="PRE-MRNA-PROCESSING FACTOR 19"/>
    <property type="match status" value="1"/>
</dbReference>
<dbReference type="NCBIfam" id="TIGR00654">
    <property type="entry name" value="PhzF_family"/>
    <property type="match status" value="1"/>
</dbReference>
<comment type="subunit">
    <text evidence="16">Homotetramer.</text>
</comment>
<dbReference type="AlphaFoldDB" id="A0AAJ0M7Q8"/>
<evidence type="ECO:0000256" key="12">
    <source>
        <dbReference type="ARBA" id="ARBA00023187"/>
    </source>
</evidence>
<evidence type="ECO:0000256" key="3">
    <source>
        <dbReference type="ARBA" id="ARBA00006388"/>
    </source>
</evidence>
<evidence type="ECO:0000313" key="18">
    <source>
        <dbReference type="EMBL" id="KAK3339797.1"/>
    </source>
</evidence>
<keyword evidence="10 16" id="KW-0833">Ubl conjugation pathway</keyword>
<dbReference type="InterPro" id="IPR001680">
    <property type="entry name" value="WD40_rpt"/>
</dbReference>
<comment type="similarity">
    <text evidence="3 16">Belongs to the WD repeat PRP19 family.</text>
</comment>
<dbReference type="InterPro" id="IPR013083">
    <property type="entry name" value="Znf_RING/FYVE/PHD"/>
</dbReference>
<dbReference type="GO" id="GO:0006281">
    <property type="term" value="P:DNA repair"/>
    <property type="evidence" value="ECO:0007669"/>
    <property type="project" value="UniProtKB-KW"/>
</dbReference>